<protein>
    <recommendedName>
        <fullName evidence="2">N-acetyltransferase domain-containing protein</fullName>
    </recommendedName>
</protein>
<proteinExistence type="predicted"/>
<evidence type="ECO:0008006" key="2">
    <source>
        <dbReference type="Google" id="ProtNLM"/>
    </source>
</evidence>
<dbReference type="EMBL" id="CADCTE010000176">
    <property type="protein sequence ID" value="CAA9271348.1"/>
    <property type="molecule type" value="Genomic_DNA"/>
</dbReference>
<dbReference type="AlphaFoldDB" id="A0A6J4J5K6"/>
<organism evidence="1">
    <name type="scientific">uncultured Arthrobacter sp</name>
    <dbReference type="NCBI Taxonomy" id="114050"/>
    <lineage>
        <taxon>Bacteria</taxon>
        <taxon>Bacillati</taxon>
        <taxon>Actinomycetota</taxon>
        <taxon>Actinomycetes</taxon>
        <taxon>Micrococcales</taxon>
        <taxon>Micrococcaceae</taxon>
        <taxon>Arthrobacter</taxon>
        <taxon>environmental samples</taxon>
    </lineage>
</organism>
<gene>
    <name evidence="1" type="ORF">AVDCRST_MAG83-3287</name>
</gene>
<reference evidence="1" key="1">
    <citation type="submission" date="2020-02" db="EMBL/GenBank/DDBJ databases">
        <authorList>
            <person name="Meier V. D."/>
        </authorList>
    </citation>
    <scope>NUCLEOTIDE SEQUENCE</scope>
    <source>
        <strain evidence="1">AVDCRST_MAG83</strain>
    </source>
</reference>
<accession>A0A6J4J5K6</accession>
<sequence>MDVPLVVVQPISSRELFLGSSTKLGNAVHLYESVGFVHVPLSDLGPLPYRRADVYMKYPLH</sequence>
<evidence type="ECO:0000313" key="1">
    <source>
        <dbReference type="EMBL" id="CAA9271348.1"/>
    </source>
</evidence>
<name>A0A6J4J5K6_9MICC</name>